<feature type="domain" description="FecR protein" evidence="2">
    <location>
        <begin position="59"/>
        <end position="153"/>
    </location>
</feature>
<evidence type="ECO:0000313" key="4">
    <source>
        <dbReference type="Proteomes" id="UP001175147"/>
    </source>
</evidence>
<dbReference type="Pfam" id="PF04773">
    <property type="entry name" value="FecR"/>
    <property type="match status" value="1"/>
</dbReference>
<dbReference type="InterPro" id="IPR006860">
    <property type="entry name" value="FecR"/>
</dbReference>
<feature type="signal peptide" evidence="1">
    <location>
        <begin position="1"/>
        <end position="20"/>
    </location>
</feature>
<gene>
    <name evidence="3" type="ORF">Q5M86_09945</name>
</gene>
<keyword evidence="4" id="KW-1185">Reference proteome</keyword>
<evidence type="ECO:0000313" key="3">
    <source>
        <dbReference type="EMBL" id="MDO7021097.1"/>
    </source>
</evidence>
<keyword evidence="1" id="KW-0732">Signal</keyword>
<proteinExistence type="predicted"/>
<dbReference type="EMBL" id="JAUPBM010000139">
    <property type="protein sequence ID" value="MDO7021097.1"/>
    <property type="molecule type" value="Genomic_DNA"/>
</dbReference>
<organism evidence="3 4">
    <name type="scientific">Brachyspira innocens</name>
    <dbReference type="NCBI Taxonomy" id="13264"/>
    <lineage>
        <taxon>Bacteria</taxon>
        <taxon>Pseudomonadati</taxon>
        <taxon>Spirochaetota</taxon>
        <taxon>Spirochaetia</taxon>
        <taxon>Brachyspirales</taxon>
        <taxon>Brachyspiraceae</taxon>
        <taxon>Brachyspira</taxon>
    </lineage>
</organism>
<protein>
    <submittedName>
        <fullName evidence="3">FecR domain-containing protein</fullName>
    </submittedName>
</protein>
<reference evidence="3" key="1">
    <citation type="submission" date="2023-07" db="EMBL/GenBank/DDBJ databases">
        <title>Mucosal microbiota of week-old chicken and adult hens.</title>
        <authorList>
            <person name="Volf J."/>
            <person name="Karasova D."/>
            <person name="Crhanova M."/>
            <person name="Faldynova M."/>
            <person name="Prikrylova H."/>
            <person name="Zeman M."/>
            <person name="Babak V."/>
            <person name="Rajova J."/>
            <person name="Rychlik I."/>
        </authorList>
    </citation>
    <scope>NUCLEOTIDE SEQUENCE</scope>
    <source>
        <strain evidence="3">ET902</strain>
    </source>
</reference>
<dbReference type="Proteomes" id="UP001175147">
    <property type="component" value="Unassembled WGS sequence"/>
</dbReference>
<accession>A0ABT8YYX9</accession>
<evidence type="ECO:0000259" key="2">
    <source>
        <dbReference type="Pfam" id="PF04773"/>
    </source>
</evidence>
<evidence type="ECO:0000256" key="1">
    <source>
        <dbReference type="SAM" id="SignalP"/>
    </source>
</evidence>
<comment type="caution">
    <text evidence="3">The sequence shown here is derived from an EMBL/GenBank/DDBJ whole genome shotgun (WGS) entry which is preliminary data.</text>
</comment>
<dbReference type="RefSeq" id="WP_304385911.1">
    <property type="nucleotide sequence ID" value="NZ_JAUPBL010000091.1"/>
</dbReference>
<dbReference type="PANTHER" id="PTHR38731">
    <property type="entry name" value="LIPL45-RELATED LIPOPROTEIN-RELATED"/>
    <property type="match status" value="1"/>
</dbReference>
<sequence>MNKKIISILLMLSIALTLQSAYKTNQYMKVVDVKGRVKISSQKAIVKPARNGDLLFTKDNISTENNSSLTSYLESNNIFKVKENSSLNIDESYDKTGNTKLTLDNGDFLIAASSNAKADSITVLTSNASIKVSGAAAISYTNGNTKAQFLYGEGEVNGTKIAQFTEVNIDNSNKLSIKDIEPNNEEFANNIIEVTSMPYVETIIPEASNMSDVKNYYEKYNDKTVSENNTEAASIDYVGNTNENRTTLIITNETK</sequence>
<name>A0ABT8YYX9_9SPIR</name>
<feature type="chain" id="PRO_5046981804" evidence="1">
    <location>
        <begin position="21"/>
        <end position="255"/>
    </location>
</feature>
<dbReference type="PANTHER" id="PTHR38731:SF1">
    <property type="entry name" value="FECR PROTEIN DOMAIN-CONTAINING PROTEIN"/>
    <property type="match status" value="1"/>
</dbReference>